<sequence>MILNRKYIFTVTLAQSKEESLRFYMRILVNIGYMGRKTLPNEIRKNIPEGKLKMVEFGRSSSITNRRPQFRYQEVKIGYFQGGNSFINFHVVVFPLSSSPEVPRESESAPGIIGEKSGNACILMGQSNPDRSGFWERKTNGKCEEKGSLHSQSEDRREGKGRKEKSREMNPAFIHGGLAIGSETSKHGGPCEETEGMLSKGILGAGDLKHGKSREKPAEAFASVVGTTITKKEDNIMSRRSTM</sequence>
<comment type="caution">
    <text evidence="2">The sequence shown here is derived from an EMBL/GenBank/DDBJ whole genome shotgun (WGS) entry which is preliminary data.</text>
</comment>
<dbReference type="Proteomes" id="UP000600918">
    <property type="component" value="Unassembled WGS sequence"/>
</dbReference>
<proteinExistence type="predicted"/>
<gene>
    <name evidence="2" type="ORF">H0235_017073</name>
</gene>
<dbReference type="AlphaFoldDB" id="A0A834JTG9"/>
<evidence type="ECO:0000313" key="3">
    <source>
        <dbReference type="Proteomes" id="UP000600918"/>
    </source>
</evidence>
<evidence type="ECO:0000313" key="2">
    <source>
        <dbReference type="EMBL" id="KAF7394478.1"/>
    </source>
</evidence>
<keyword evidence="3" id="KW-1185">Reference proteome</keyword>
<evidence type="ECO:0000256" key="1">
    <source>
        <dbReference type="SAM" id="MobiDB-lite"/>
    </source>
</evidence>
<organism evidence="2 3">
    <name type="scientific">Vespula pensylvanica</name>
    <name type="common">Western yellow jacket</name>
    <name type="synonym">Wasp</name>
    <dbReference type="NCBI Taxonomy" id="30213"/>
    <lineage>
        <taxon>Eukaryota</taxon>
        <taxon>Metazoa</taxon>
        <taxon>Ecdysozoa</taxon>
        <taxon>Arthropoda</taxon>
        <taxon>Hexapoda</taxon>
        <taxon>Insecta</taxon>
        <taxon>Pterygota</taxon>
        <taxon>Neoptera</taxon>
        <taxon>Endopterygota</taxon>
        <taxon>Hymenoptera</taxon>
        <taxon>Apocrita</taxon>
        <taxon>Aculeata</taxon>
        <taxon>Vespoidea</taxon>
        <taxon>Vespidae</taxon>
        <taxon>Vespinae</taxon>
        <taxon>Vespula</taxon>
    </lineage>
</organism>
<accession>A0A834JTG9</accession>
<name>A0A834JTG9_VESPE</name>
<protein>
    <submittedName>
        <fullName evidence="2">Uncharacterized protein</fullName>
    </submittedName>
</protein>
<feature type="region of interest" description="Disordered" evidence="1">
    <location>
        <begin position="128"/>
        <end position="170"/>
    </location>
</feature>
<reference evidence="2" key="1">
    <citation type="journal article" date="2020" name="G3 (Bethesda)">
        <title>High-Quality Assemblies for Three Invasive Social Wasps from the &lt;i&gt;Vespula&lt;/i&gt; Genus.</title>
        <authorList>
            <person name="Harrop T.W.R."/>
            <person name="Guhlin J."/>
            <person name="McLaughlin G.M."/>
            <person name="Permina E."/>
            <person name="Stockwell P."/>
            <person name="Gilligan J."/>
            <person name="Le Lec M.F."/>
            <person name="Gruber M.A.M."/>
            <person name="Quinn O."/>
            <person name="Lovegrove M."/>
            <person name="Duncan E.J."/>
            <person name="Remnant E.J."/>
            <person name="Van Eeckhoven J."/>
            <person name="Graham B."/>
            <person name="Knapp R.A."/>
            <person name="Langford K.W."/>
            <person name="Kronenberg Z."/>
            <person name="Press M.O."/>
            <person name="Eacker S.M."/>
            <person name="Wilson-Rankin E.E."/>
            <person name="Purcell J."/>
            <person name="Lester P.J."/>
            <person name="Dearden P.K."/>
        </authorList>
    </citation>
    <scope>NUCLEOTIDE SEQUENCE</scope>
    <source>
        <strain evidence="2">Volc-1</strain>
    </source>
</reference>
<feature type="compositionally biased region" description="Basic and acidic residues" evidence="1">
    <location>
        <begin position="133"/>
        <end position="158"/>
    </location>
</feature>
<dbReference type="EMBL" id="JACSDY010000021">
    <property type="protein sequence ID" value="KAF7394478.1"/>
    <property type="molecule type" value="Genomic_DNA"/>
</dbReference>